<accession>A0A6M1LBI3</accession>
<name>A0A6M1LBI3_9ACTN</name>
<reference evidence="1 2" key="1">
    <citation type="submission" date="2020-02" db="EMBL/GenBank/DDBJ databases">
        <title>Draft Genome Sequence of Verrucosispora sp. Strain CWR15, Isolated from Gulf of Mexico Sponge.</title>
        <authorList>
            <person name="Kennedy S.J."/>
            <person name="Cella E."/>
            <person name="Azarian T."/>
            <person name="Baker B.J."/>
            <person name="Shaw L.N."/>
        </authorList>
    </citation>
    <scope>NUCLEOTIDE SEQUENCE [LARGE SCALE GENOMIC DNA]</scope>
    <source>
        <strain evidence="1 2">CWR15</strain>
    </source>
</reference>
<evidence type="ECO:0000313" key="2">
    <source>
        <dbReference type="Proteomes" id="UP000478148"/>
    </source>
</evidence>
<dbReference type="Gene3D" id="1.10.1900.10">
    <property type="entry name" value="c-terminal domain of poly(a) binding protein"/>
    <property type="match status" value="1"/>
</dbReference>
<proteinExistence type="predicted"/>
<sequence length="126" mass="14438">MAAKWIETLVGSLEQKKQYKHHMARIEALPEPYRGAAKALHRYFMYHGGILDGDTLTTMFGDFVDLWERAVADGTPVRAIVGDDPVEFAETFLQAYASRQWIDRERERLRKAIDAADHNNGEEKSE</sequence>
<dbReference type="RefSeq" id="WP_164449515.1">
    <property type="nucleotide sequence ID" value="NZ_SAIY01000010.1"/>
</dbReference>
<dbReference type="Pfam" id="PF06304">
    <property type="entry name" value="DUF1048"/>
    <property type="match status" value="1"/>
</dbReference>
<dbReference type="Proteomes" id="UP000478148">
    <property type="component" value="Unassembled WGS sequence"/>
</dbReference>
<gene>
    <name evidence="1" type="ORF">ENC19_25070</name>
</gene>
<dbReference type="InterPro" id="IPR008316">
    <property type="entry name" value="UCP029876"/>
</dbReference>
<organism evidence="1 2">
    <name type="scientific">Verrucosispora sioxanthis</name>
    <dbReference type="NCBI Taxonomy" id="2499994"/>
    <lineage>
        <taxon>Bacteria</taxon>
        <taxon>Bacillati</taxon>
        <taxon>Actinomycetota</taxon>
        <taxon>Actinomycetes</taxon>
        <taxon>Micromonosporales</taxon>
        <taxon>Micromonosporaceae</taxon>
        <taxon>Micromonospora</taxon>
    </lineage>
</organism>
<protein>
    <submittedName>
        <fullName evidence="1">DUF1048 domain-containing protein</fullName>
    </submittedName>
</protein>
<dbReference type="EMBL" id="SAIY01000010">
    <property type="protein sequence ID" value="NGM15673.1"/>
    <property type="molecule type" value="Genomic_DNA"/>
</dbReference>
<dbReference type="AlphaFoldDB" id="A0A6M1LBI3"/>
<evidence type="ECO:0000313" key="1">
    <source>
        <dbReference type="EMBL" id="NGM15673.1"/>
    </source>
</evidence>
<comment type="caution">
    <text evidence="1">The sequence shown here is derived from an EMBL/GenBank/DDBJ whole genome shotgun (WGS) entry which is preliminary data.</text>
</comment>
<keyword evidence="2" id="KW-1185">Reference proteome</keyword>
<dbReference type="SUPFAM" id="SSF158560">
    <property type="entry name" value="BH3980-like"/>
    <property type="match status" value="1"/>
</dbReference>